<feature type="compositionally biased region" description="Basic and acidic residues" evidence="1">
    <location>
        <begin position="104"/>
        <end position="118"/>
    </location>
</feature>
<gene>
    <name evidence="2" type="ORF">KIH74_16050</name>
</gene>
<evidence type="ECO:0000313" key="3">
    <source>
        <dbReference type="Proteomes" id="UP001197247"/>
    </source>
</evidence>
<dbReference type="Pfam" id="PF05973">
    <property type="entry name" value="Gp49"/>
    <property type="match status" value="1"/>
</dbReference>
<keyword evidence="3" id="KW-1185">Reference proteome</keyword>
<dbReference type="Proteomes" id="UP001197247">
    <property type="component" value="Unassembled WGS sequence"/>
</dbReference>
<feature type="compositionally biased region" description="Basic residues" evidence="1">
    <location>
        <begin position="76"/>
        <end position="86"/>
    </location>
</feature>
<dbReference type="InterPro" id="IPR009241">
    <property type="entry name" value="HigB-like"/>
</dbReference>
<feature type="region of interest" description="Disordered" evidence="1">
    <location>
        <begin position="76"/>
        <end position="118"/>
    </location>
</feature>
<protein>
    <submittedName>
        <fullName evidence="2">Type II toxin-antitoxin system RelE/ParE family toxin</fullName>
    </submittedName>
</protein>
<reference evidence="2 3" key="1">
    <citation type="submission" date="2021-05" db="EMBL/GenBank/DDBJ databases">
        <title>Kineosporia and Streptomyces sp. nov. two new marine actinobacteria isolated from Coral.</title>
        <authorList>
            <person name="Buangrab K."/>
            <person name="Sutthacheep M."/>
            <person name="Yeemin T."/>
            <person name="Harunari E."/>
            <person name="Igarashi Y."/>
            <person name="Kanchanasin P."/>
            <person name="Tanasupawat S."/>
            <person name="Phongsopitanun W."/>
        </authorList>
    </citation>
    <scope>NUCLEOTIDE SEQUENCE [LARGE SCALE GENOMIC DNA]</scope>
    <source>
        <strain evidence="2 3">J2-2</strain>
    </source>
</reference>
<evidence type="ECO:0000313" key="2">
    <source>
        <dbReference type="EMBL" id="MBT0770457.1"/>
    </source>
</evidence>
<sequence>MGNWDIYLVEEVRTWIEEADSDTHLRIVASLDALADVGPGLGRPLVDTIRGSSLANLKELRVGTARIDPVRLRPVARQHPAGRRRQDRSLAGVVSGIDTTGRTTLRELPDRPEGGDGA</sequence>
<proteinExistence type="predicted"/>
<accession>A0ABS5TH91</accession>
<evidence type="ECO:0000256" key="1">
    <source>
        <dbReference type="SAM" id="MobiDB-lite"/>
    </source>
</evidence>
<comment type="caution">
    <text evidence="2">The sequence shown here is derived from an EMBL/GenBank/DDBJ whole genome shotgun (WGS) entry which is preliminary data.</text>
</comment>
<name>A0ABS5TH91_9ACTN</name>
<dbReference type="EMBL" id="JAHBAY010000006">
    <property type="protein sequence ID" value="MBT0770457.1"/>
    <property type="molecule type" value="Genomic_DNA"/>
</dbReference>
<organism evidence="2 3">
    <name type="scientific">Kineosporia corallincola</name>
    <dbReference type="NCBI Taxonomy" id="2835133"/>
    <lineage>
        <taxon>Bacteria</taxon>
        <taxon>Bacillati</taxon>
        <taxon>Actinomycetota</taxon>
        <taxon>Actinomycetes</taxon>
        <taxon>Kineosporiales</taxon>
        <taxon>Kineosporiaceae</taxon>
        <taxon>Kineosporia</taxon>
    </lineage>
</organism>